<evidence type="ECO:0000256" key="1">
    <source>
        <dbReference type="SAM" id="Coils"/>
    </source>
</evidence>
<reference evidence="3" key="1">
    <citation type="submission" date="2021-02" db="EMBL/GenBank/DDBJ databases">
        <authorList>
            <person name="Dougan E. K."/>
            <person name="Rhodes N."/>
            <person name="Thang M."/>
            <person name="Chan C."/>
        </authorList>
    </citation>
    <scope>NUCLEOTIDE SEQUENCE</scope>
</reference>
<feature type="region of interest" description="Disordered" evidence="2">
    <location>
        <begin position="1"/>
        <end position="63"/>
    </location>
</feature>
<name>A0A812NYQ7_9DINO</name>
<accession>A0A812NYQ7</accession>
<feature type="coiled-coil region" evidence="1">
    <location>
        <begin position="117"/>
        <end position="210"/>
    </location>
</feature>
<proteinExistence type="predicted"/>
<sequence>MRNDHQKDFRNRAFVTGGKTGHGRQRSVDLNSVRSAAQGQGSMSASTTPPSTTPPSGLQAQPGEILLDFESKEAAEKELLMLRNVAAKKDQEWANLKLEAYRHRVIRKDSRKLVDELHMAQRQLLEEQEAAKEARAEAERWKAQVEQYRHQVEHLRASADKAAGLTKELKEAQAQQAALEVETKQWRATAEELRRKLEAVEKEREVDLQMHMQQAQSQLSPASHGPKVSASLNGHTPQKAPSAAQLTENFHERSAKAGRPRKNLRMVPMLNGSVELTPGSVTRYCDAPSSQGAAPSHPRSRELDEDVGALS</sequence>
<feature type="compositionally biased region" description="Low complexity" evidence="2">
    <location>
        <begin position="35"/>
        <end position="56"/>
    </location>
</feature>
<feature type="compositionally biased region" description="Basic and acidic residues" evidence="2">
    <location>
        <begin position="1"/>
        <end position="11"/>
    </location>
</feature>
<evidence type="ECO:0000313" key="3">
    <source>
        <dbReference type="EMBL" id="CAE7342521.1"/>
    </source>
</evidence>
<evidence type="ECO:0000313" key="4">
    <source>
        <dbReference type="Proteomes" id="UP000604046"/>
    </source>
</evidence>
<keyword evidence="1" id="KW-0175">Coiled coil</keyword>
<comment type="caution">
    <text evidence="3">The sequence shown here is derived from an EMBL/GenBank/DDBJ whole genome shotgun (WGS) entry which is preliminary data.</text>
</comment>
<dbReference type="AlphaFoldDB" id="A0A812NYQ7"/>
<feature type="region of interest" description="Disordered" evidence="2">
    <location>
        <begin position="213"/>
        <end position="311"/>
    </location>
</feature>
<organism evidence="3 4">
    <name type="scientific">Symbiodinium natans</name>
    <dbReference type="NCBI Taxonomy" id="878477"/>
    <lineage>
        <taxon>Eukaryota</taxon>
        <taxon>Sar</taxon>
        <taxon>Alveolata</taxon>
        <taxon>Dinophyceae</taxon>
        <taxon>Suessiales</taxon>
        <taxon>Symbiodiniaceae</taxon>
        <taxon>Symbiodinium</taxon>
    </lineage>
</organism>
<dbReference type="Proteomes" id="UP000604046">
    <property type="component" value="Unassembled WGS sequence"/>
</dbReference>
<dbReference type="EMBL" id="CAJNDS010002129">
    <property type="protein sequence ID" value="CAE7342521.1"/>
    <property type="molecule type" value="Genomic_DNA"/>
</dbReference>
<protein>
    <submittedName>
        <fullName evidence="3">Uncharacterized protein</fullName>
    </submittedName>
</protein>
<gene>
    <name evidence="3" type="ORF">SNAT2548_LOCUS17932</name>
</gene>
<dbReference type="OrthoDB" id="10283743at2759"/>
<evidence type="ECO:0000256" key="2">
    <source>
        <dbReference type="SAM" id="MobiDB-lite"/>
    </source>
</evidence>
<keyword evidence="4" id="KW-1185">Reference proteome</keyword>